<name>A0AAW9MZ33_9FIRM</name>
<dbReference type="Gene3D" id="3.30.110.10">
    <property type="entry name" value="Translation initiation factor 3 (IF-3), C-terminal domain"/>
    <property type="match status" value="1"/>
</dbReference>
<dbReference type="GO" id="GO:0005829">
    <property type="term" value="C:cytosol"/>
    <property type="evidence" value="ECO:0007669"/>
    <property type="project" value="TreeGrafter"/>
</dbReference>
<evidence type="ECO:0000259" key="6">
    <source>
        <dbReference type="Pfam" id="PF00707"/>
    </source>
</evidence>
<dbReference type="FunFam" id="3.30.110.10:FF:000001">
    <property type="entry name" value="Translation initiation factor IF-3"/>
    <property type="match status" value="1"/>
</dbReference>
<organism evidence="8 9">
    <name type="scientific">Citroniella saccharovorans</name>
    <dbReference type="NCBI Taxonomy" id="2053367"/>
    <lineage>
        <taxon>Bacteria</taxon>
        <taxon>Bacillati</taxon>
        <taxon>Bacillota</taxon>
        <taxon>Tissierellia</taxon>
        <taxon>Tissierellales</taxon>
        <taxon>Peptoniphilaceae</taxon>
        <taxon>Citroniella</taxon>
    </lineage>
</organism>
<dbReference type="Proteomes" id="UP001357733">
    <property type="component" value="Unassembled WGS sequence"/>
</dbReference>
<evidence type="ECO:0000259" key="7">
    <source>
        <dbReference type="Pfam" id="PF05198"/>
    </source>
</evidence>
<evidence type="ECO:0000256" key="1">
    <source>
        <dbReference type="ARBA" id="ARBA00005439"/>
    </source>
</evidence>
<protein>
    <recommendedName>
        <fullName evidence="4 5">Translation initiation factor IF-3</fullName>
    </recommendedName>
</protein>
<comment type="function">
    <text evidence="4">IF-3 binds to the 30S ribosomal subunit and shifts the equilibrium between 70S ribosomes and their 50S and 30S subunits in favor of the free subunits, thus enhancing the availability of 30S subunits on which protein synthesis initiation begins.</text>
</comment>
<evidence type="ECO:0000256" key="3">
    <source>
        <dbReference type="ARBA" id="ARBA00022917"/>
    </source>
</evidence>
<dbReference type="Pfam" id="PF05198">
    <property type="entry name" value="IF3_N"/>
    <property type="match status" value="1"/>
</dbReference>
<dbReference type="RefSeq" id="WP_324620493.1">
    <property type="nucleotide sequence ID" value="NZ_JAYKOT010000003.1"/>
</dbReference>
<comment type="similarity">
    <text evidence="1 4">Belongs to the IF-3 family.</text>
</comment>
<dbReference type="SUPFAM" id="SSF55200">
    <property type="entry name" value="Translation initiation factor IF3, C-terminal domain"/>
    <property type="match status" value="1"/>
</dbReference>
<dbReference type="InterPro" id="IPR001288">
    <property type="entry name" value="Translation_initiation_fac_3"/>
</dbReference>
<accession>A0AAW9MZ33</accession>
<dbReference type="GO" id="GO:0043022">
    <property type="term" value="F:ribosome binding"/>
    <property type="evidence" value="ECO:0007669"/>
    <property type="project" value="UniProtKB-ARBA"/>
</dbReference>
<dbReference type="FunFam" id="3.10.20.80:FF:000001">
    <property type="entry name" value="Translation initiation factor IF-3"/>
    <property type="match status" value="1"/>
</dbReference>
<feature type="domain" description="Translation initiation factor 3 C-terminal" evidence="6">
    <location>
        <begin position="91"/>
        <end position="174"/>
    </location>
</feature>
<dbReference type="Pfam" id="PF00707">
    <property type="entry name" value="IF3_C"/>
    <property type="match status" value="1"/>
</dbReference>
<comment type="caution">
    <text evidence="8">The sequence shown here is derived from an EMBL/GenBank/DDBJ whole genome shotgun (WGS) entry which is preliminary data.</text>
</comment>
<dbReference type="InterPro" id="IPR019815">
    <property type="entry name" value="Translation_initiation_fac_3_C"/>
</dbReference>
<dbReference type="EMBL" id="JAYKOT010000003">
    <property type="protein sequence ID" value="MEB3429734.1"/>
    <property type="molecule type" value="Genomic_DNA"/>
</dbReference>
<keyword evidence="9" id="KW-1185">Reference proteome</keyword>
<dbReference type="InterPro" id="IPR036787">
    <property type="entry name" value="T_IF-3_N_sf"/>
</dbReference>
<dbReference type="PANTHER" id="PTHR10938:SF0">
    <property type="entry name" value="TRANSLATION INITIATION FACTOR IF-3, MITOCHONDRIAL"/>
    <property type="match status" value="1"/>
</dbReference>
<dbReference type="InterPro" id="IPR036788">
    <property type="entry name" value="T_IF-3_C_sf"/>
</dbReference>
<keyword evidence="4" id="KW-0963">Cytoplasm</keyword>
<keyword evidence="2 4" id="KW-0396">Initiation factor</keyword>
<evidence type="ECO:0000313" key="9">
    <source>
        <dbReference type="Proteomes" id="UP001357733"/>
    </source>
</evidence>
<dbReference type="SUPFAM" id="SSF54364">
    <property type="entry name" value="Translation initiation factor IF3, N-terminal domain"/>
    <property type="match status" value="1"/>
</dbReference>
<dbReference type="GO" id="GO:0032790">
    <property type="term" value="P:ribosome disassembly"/>
    <property type="evidence" value="ECO:0007669"/>
    <property type="project" value="TreeGrafter"/>
</dbReference>
<evidence type="ECO:0000313" key="8">
    <source>
        <dbReference type="EMBL" id="MEB3429734.1"/>
    </source>
</evidence>
<dbReference type="GO" id="GO:0003743">
    <property type="term" value="F:translation initiation factor activity"/>
    <property type="evidence" value="ECO:0007669"/>
    <property type="project" value="UniProtKB-UniRule"/>
</dbReference>
<dbReference type="NCBIfam" id="TIGR00168">
    <property type="entry name" value="infC"/>
    <property type="match status" value="1"/>
</dbReference>
<dbReference type="InterPro" id="IPR019814">
    <property type="entry name" value="Translation_initiation_fac_3_N"/>
</dbReference>
<reference evidence="8 9" key="1">
    <citation type="submission" date="2024-01" db="EMBL/GenBank/DDBJ databases">
        <title>Complete genome sequence of Citroniella saccharovorans strain M6.X9, isolated from human fecal sample.</title>
        <authorList>
            <person name="Cheng G."/>
            <person name="Westerholm M."/>
            <person name="Schnurer A."/>
        </authorList>
    </citation>
    <scope>NUCLEOTIDE SEQUENCE [LARGE SCALE GENOMIC DNA]</scope>
    <source>
        <strain evidence="8 9">DSM 29873</strain>
    </source>
</reference>
<feature type="domain" description="Translation initiation factor 3 N-terminal" evidence="7">
    <location>
        <begin position="15"/>
        <end position="83"/>
    </location>
</feature>
<dbReference type="Gene3D" id="3.10.20.80">
    <property type="entry name" value="Translation initiation factor 3 (IF-3), N-terminal domain"/>
    <property type="match status" value="1"/>
</dbReference>
<evidence type="ECO:0000256" key="2">
    <source>
        <dbReference type="ARBA" id="ARBA00022540"/>
    </source>
</evidence>
<dbReference type="AlphaFoldDB" id="A0AAW9MZ33"/>
<proteinExistence type="inferred from homology"/>
<evidence type="ECO:0000256" key="5">
    <source>
        <dbReference type="NCBIfam" id="TIGR00168"/>
    </source>
</evidence>
<keyword evidence="3 4" id="KW-0648">Protein biosynthesis</keyword>
<sequence>MFYFGGVNKIKELQINEEIRSNEVRLIGKDGEQVGIVPINKALDLAADAGLDLVEVAPNAKPPVCKIIDYGKHKYEMLKKEKESKKKQNIINIKEIRMTPNIERHDLQTKANSAIKFLQNGDRLKISVRFRGREMDRTDSGKEVLDDFYELVKDYGEIDKKPKLEGRFMTMYVNSNIEE</sequence>
<comment type="subcellular location">
    <subcellularLocation>
        <location evidence="4">Cytoplasm</location>
    </subcellularLocation>
</comment>
<evidence type="ECO:0000256" key="4">
    <source>
        <dbReference type="HAMAP-Rule" id="MF_00080"/>
    </source>
</evidence>
<dbReference type="GO" id="GO:0016020">
    <property type="term" value="C:membrane"/>
    <property type="evidence" value="ECO:0007669"/>
    <property type="project" value="TreeGrafter"/>
</dbReference>
<dbReference type="PANTHER" id="PTHR10938">
    <property type="entry name" value="TRANSLATION INITIATION FACTOR IF-3"/>
    <property type="match status" value="1"/>
</dbReference>
<gene>
    <name evidence="4 8" type="primary">infC</name>
    <name evidence="8" type="ORF">VLK81_06880</name>
</gene>
<dbReference type="HAMAP" id="MF_00080">
    <property type="entry name" value="IF_3"/>
    <property type="match status" value="1"/>
</dbReference>
<comment type="subunit">
    <text evidence="4">Monomer.</text>
</comment>